<proteinExistence type="predicted"/>
<dbReference type="CDD" id="cd00009">
    <property type="entry name" value="AAA"/>
    <property type="match status" value="1"/>
</dbReference>
<dbReference type="EMBL" id="JAWLKJ010000001">
    <property type="protein sequence ID" value="MDV6298140.1"/>
    <property type="molecule type" value="Genomic_DNA"/>
</dbReference>
<protein>
    <submittedName>
        <fullName evidence="2">DUF2075 domain-containing protein</fullName>
    </submittedName>
</protein>
<evidence type="ECO:0000259" key="1">
    <source>
        <dbReference type="SMART" id="SM00382"/>
    </source>
</evidence>
<organism evidence="2 3">
    <name type="scientific">Dietzia maris</name>
    <dbReference type="NCBI Taxonomy" id="37915"/>
    <lineage>
        <taxon>Bacteria</taxon>
        <taxon>Bacillati</taxon>
        <taxon>Actinomycetota</taxon>
        <taxon>Actinomycetes</taxon>
        <taxon>Mycobacteriales</taxon>
        <taxon>Dietziaceae</taxon>
        <taxon>Dietzia</taxon>
    </lineage>
</organism>
<gene>
    <name evidence="2" type="ORF">R3P82_03340</name>
</gene>
<evidence type="ECO:0000313" key="2">
    <source>
        <dbReference type="EMBL" id="MDV6298140.1"/>
    </source>
</evidence>
<dbReference type="SMART" id="SM00382">
    <property type="entry name" value="AAA"/>
    <property type="match status" value="1"/>
</dbReference>
<comment type="caution">
    <text evidence="2">The sequence shown here is derived from an EMBL/GenBank/DDBJ whole genome shotgun (WGS) entry which is preliminary data.</text>
</comment>
<feature type="domain" description="AAA+ ATPase" evidence="1">
    <location>
        <begin position="228"/>
        <end position="382"/>
    </location>
</feature>
<reference evidence="2" key="1">
    <citation type="submission" date="2023-10" db="EMBL/GenBank/DDBJ databases">
        <title>Development of a sustainable strategy for remediation of hydrocarbon-contaminated territories based on the waste exchange concept.</title>
        <authorList>
            <person name="Krivoruchko A."/>
        </authorList>
    </citation>
    <scope>NUCLEOTIDE SEQUENCE</scope>
    <source>
        <strain evidence="2">IEGM 1175</strain>
    </source>
</reference>
<dbReference type="Gene3D" id="3.40.50.300">
    <property type="entry name" value="P-loop containing nucleotide triphosphate hydrolases"/>
    <property type="match status" value="1"/>
</dbReference>
<dbReference type="InterPro" id="IPR027417">
    <property type="entry name" value="P-loop_NTPase"/>
</dbReference>
<name>A0AAE4TZ19_9ACTN</name>
<sequence>MGYHPSPSEVKSWDLSIRVLVGDLQDAGLDAVEMLLEYRLPLNSKRADVVLCGVHPRTGEESYVVVELKQWNTAIPVDGTDDVVFSESFKQPRLHPVEQVRAYCEYIADMVGMLNGEGDKLAGAAYLHNAVDEAVAGLFLMEPSQHGQLFTSSRRQEFLKFLKSRLAPLPGADAADALMNSAVKPSKQLLAVAADEVQRREQFTLLDEQQVAYSLVMRAVDRAYGANTKQVVIITGGPGSGKSVIALSLMGELARRGRTVMHATGSSAFTNTLRKVAAARAPKVRKLFTYYNQFIDAEKNSLGVLINDEAHRVKETSTNRYTPASKRTGRPQVEELIDVARVPVFLLDEYQVVRPGERGTVSEIQGAADRMGCEVVKVDLDGQFRCGGSRLYESWVLNLLGLEGNGPIEWTGDDGFVLETVESPSELEAALSALIDDGYSSRISAGYCWKWDQKPKADFLYPDVEIGDWARPWNNPKDSKHGDAPGRPYWATDPAGFGQVGCIYTAQGFEYDYSGVIFGPDLVWRDGGWVARPEHSRDNQVRNAPLPEFERAIKNTYKVLLTRGMRGTYLYSTDSETQALFDRLINSAGE</sequence>
<dbReference type="InterPro" id="IPR018647">
    <property type="entry name" value="SLFN_3-like_DNA/RNA_helicase"/>
</dbReference>
<evidence type="ECO:0000313" key="3">
    <source>
        <dbReference type="Proteomes" id="UP001185873"/>
    </source>
</evidence>
<dbReference type="InterPro" id="IPR003593">
    <property type="entry name" value="AAA+_ATPase"/>
</dbReference>
<dbReference type="SUPFAM" id="SSF52540">
    <property type="entry name" value="P-loop containing nucleoside triphosphate hydrolases"/>
    <property type="match status" value="1"/>
</dbReference>
<dbReference type="AlphaFoldDB" id="A0AAE4TZ19"/>
<dbReference type="Pfam" id="PF09848">
    <property type="entry name" value="SLFN-g3_helicase"/>
    <property type="match status" value="1"/>
</dbReference>
<accession>A0AAE4TZ19</accession>
<dbReference type="Proteomes" id="UP001185873">
    <property type="component" value="Unassembled WGS sequence"/>
</dbReference>